<evidence type="ECO:0000256" key="3">
    <source>
        <dbReference type="SAM" id="MobiDB-lite"/>
    </source>
</evidence>
<keyword evidence="6" id="KW-1185">Reference proteome</keyword>
<accession>A0A5N6RAV1</accession>
<sequence length="447" mass="48079">MQGLHKTKRVSWASDVDLCQVRLFLSEESPSLAGLGSQDHLQAKASFLLHSTGSGSDDNLPPGFEGAHPANHLQIKLSQIPLVKWRSPPQFVLDFTWQVVAGEESKESDVENQREMRVLEAVYPRPSAIPPNPSVLADAEDLSHNDEQAFLIPLTPIEDEDVAADISSDSMAPFPVSLSQQPLPLAAGIPSPSQCSLPTISNPPAQAPTGGMVVGAEPDVAASASAAFNAIVEGNEHGSLIDHELLIQILSNPKMIEKLVTDYGPAAANTQDVPKPRSPPVSSSDQPPVHIDRTLSSTPPSSTLLAGPFLRQPNGVGAGPLNLRLPPPPAIPVSSPSLVGAPPAKDISYYKSLIQQHGGERQEALPQYGNNRQSHQSGANQELVNNHRSRDVRPKIMKPCIYFNSSRGCRHGANCSYQHDASFQQRGTSVQEMQSAKRMKVDREISN</sequence>
<dbReference type="PANTHER" id="PTHR33400">
    <property type="entry name" value="ZINC FINGER CCCH DOMAIN-CONTAINING PROTEIN 6-RELATED"/>
    <property type="match status" value="1"/>
</dbReference>
<feature type="compositionally biased region" description="Polar residues" evidence="3">
    <location>
        <begin position="369"/>
        <end position="386"/>
    </location>
</feature>
<dbReference type="Proteomes" id="UP000327013">
    <property type="component" value="Chromosome 5"/>
</dbReference>
<keyword evidence="2" id="KW-0479">Metal-binding</keyword>
<evidence type="ECO:0000259" key="4">
    <source>
        <dbReference type="PROSITE" id="PS50103"/>
    </source>
</evidence>
<dbReference type="PANTHER" id="PTHR33400:SF2">
    <property type="entry name" value="ZINC FINGER CCCH DOMAIN-CONTAINING PROTEIN 6"/>
    <property type="match status" value="1"/>
</dbReference>
<dbReference type="OrthoDB" id="1928519at2759"/>
<dbReference type="AlphaFoldDB" id="A0A5N6RAV1"/>
<feature type="compositionally biased region" description="Low complexity" evidence="3">
    <location>
        <begin position="280"/>
        <end position="302"/>
    </location>
</feature>
<feature type="domain" description="C3H1-type" evidence="4">
    <location>
        <begin position="394"/>
        <end position="422"/>
    </location>
</feature>
<gene>
    <name evidence="5" type="ORF">FH972_013922</name>
</gene>
<dbReference type="GO" id="GO:0003677">
    <property type="term" value="F:DNA binding"/>
    <property type="evidence" value="ECO:0007669"/>
    <property type="project" value="UniProtKB-KW"/>
</dbReference>
<proteinExistence type="predicted"/>
<keyword evidence="1" id="KW-0238">DNA-binding</keyword>
<evidence type="ECO:0000256" key="1">
    <source>
        <dbReference type="ARBA" id="ARBA00023125"/>
    </source>
</evidence>
<dbReference type="PROSITE" id="PS50103">
    <property type="entry name" value="ZF_C3H1"/>
    <property type="match status" value="1"/>
</dbReference>
<dbReference type="GO" id="GO:0008270">
    <property type="term" value="F:zinc ion binding"/>
    <property type="evidence" value="ECO:0007669"/>
    <property type="project" value="UniProtKB-KW"/>
</dbReference>
<keyword evidence="2" id="KW-0862">Zinc</keyword>
<feature type="region of interest" description="Disordered" evidence="3">
    <location>
        <begin position="267"/>
        <end position="302"/>
    </location>
</feature>
<evidence type="ECO:0000256" key="2">
    <source>
        <dbReference type="PROSITE-ProRule" id="PRU00723"/>
    </source>
</evidence>
<name>A0A5N6RAV1_9ROSI</name>
<dbReference type="InterPro" id="IPR000571">
    <property type="entry name" value="Znf_CCCH"/>
</dbReference>
<dbReference type="EMBL" id="CM017325">
    <property type="protein sequence ID" value="KAE8057215.1"/>
    <property type="molecule type" value="Genomic_DNA"/>
</dbReference>
<reference evidence="5 6" key="1">
    <citation type="submission" date="2019-06" db="EMBL/GenBank/DDBJ databases">
        <title>A chromosomal-level reference genome of Carpinus fangiana (Coryloideae, Betulaceae).</title>
        <authorList>
            <person name="Yang X."/>
            <person name="Wang Z."/>
            <person name="Zhang L."/>
            <person name="Hao G."/>
            <person name="Liu J."/>
            <person name="Yang Y."/>
        </authorList>
    </citation>
    <scope>NUCLEOTIDE SEQUENCE [LARGE SCALE GENOMIC DNA]</scope>
    <source>
        <strain evidence="5">Cfa_2016G</strain>
        <tissue evidence="5">Leaf</tissue>
    </source>
</reference>
<keyword evidence="2" id="KW-0863">Zinc-finger</keyword>
<feature type="zinc finger region" description="C3H1-type" evidence="2">
    <location>
        <begin position="394"/>
        <end position="422"/>
    </location>
</feature>
<feature type="region of interest" description="Disordered" evidence="3">
    <location>
        <begin position="426"/>
        <end position="447"/>
    </location>
</feature>
<protein>
    <recommendedName>
        <fullName evidence="4">C3H1-type domain-containing protein</fullName>
    </recommendedName>
</protein>
<organism evidence="5 6">
    <name type="scientific">Carpinus fangiana</name>
    <dbReference type="NCBI Taxonomy" id="176857"/>
    <lineage>
        <taxon>Eukaryota</taxon>
        <taxon>Viridiplantae</taxon>
        <taxon>Streptophyta</taxon>
        <taxon>Embryophyta</taxon>
        <taxon>Tracheophyta</taxon>
        <taxon>Spermatophyta</taxon>
        <taxon>Magnoliopsida</taxon>
        <taxon>eudicotyledons</taxon>
        <taxon>Gunneridae</taxon>
        <taxon>Pentapetalae</taxon>
        <taxon>rosids</taxon>
        <taxon>fabids</taxon>
        <taxon>Fagales</taxon>
        <taxon>Betulaceae</taxon>
        <taxon>Carpinus</taxon>
    </lineage>
</organism>
<evidence type="ECO:0000313" key="6">
    <source>
        <dbReference type="Proteomes" id="UP000327013"/>
    </source>
</evidence>
<evidence type="ECO:0000313" key="5">
    <source>
        <dbReference type="EMBL" id="KAE8057215.1"/>
    </source>
</evidence>
<feature type="region of interest" description="Disordered" evidence="3">
    <location>
        <begin position="369"/>
        <end position="391"/>
    </location>
</feature>